<dbReference type="EMBL" id="MGDT01000002">
    <property type="protein sequence ID" value="OGL67284.1"/>
    <property type="molecule type" value="Genomic_DNA"/>
</dbReference>
<feature type="chain" id="PRO_5009532883" description="Carbohydrate-binding domain-containing protein" evidence="1">
    <location>
        <begin position="25"/>
        <end position="284"/>
    </location>
</feature>
<protein>
    <recommendedName>
        <fullName evidence="4">Carbohydrate-binding domain-containing protein</fullName>
    </recommendedName>
</protein>
<evidence type="ECO:0008006" key="4">
    <source>
        <dbReference type="Google" id="ProtNLM"/>
    </source>
</evidence>
<dbReference type="AlphaFoldDB" id="A0A1F7TP15"/>
<organism evidence="2 3">
    <name type="scientific">Candidatus Uhrbacteria bacterium RIFCSPHIGHO2_01_FULL_63_20</name>
    <dbReference type="NCBI Taxonomy" id="1802385"/>
    <lineage>
        <taxon>Bacteria</taxon>
        <taxon>Candidatus Uhriibacteriota</taxon>
    </lineage>
</organism>
<evidence type="ECO:0000313" key="3">
    <source>
        <dbReference type="Proteomes" id="UP000177885"/>
    </source>
</evidence>
<name>A0A1F7TP15_9BACT</name>
<sequence>MKKFSFTLTTLITLTTLLPLGAFANDAGQAGTDDHLRDELGMTDEQLSRAVATEDREPFGALSGADEVTDPLGDVLDRWGRATALHQPWGDIERVSVSRDAGGESWDFTVKLGAELPNRPTDKVTLYVYADADGLADNDAPGNGVRGGMDSEFALQHNADAGWYADFRWYNPEPAARTWAINRETAMRWRMKGDTVTINIPFSEMPGQAPRWRVVMGISDGERTEVDVAPGIGFPPPIGETAPTAPAWYQPIFDLHDRTYPADVIVGLAMLASIGYLVVKHVRP</sequence>
<proteinExistence type="predicted"/>
<feature type="signal peptide" evidence="1">
    <location>
        <begin position="1"/>
        <end position="24"/>
    </location>
</feature>
<dbReference type="STRING" id="1802385.A2856_01170"/>
<reference evidence="2 3" key="1">
    <citation type="journal article" date="2016" name="Nat. Commun.">
        <title>Thousands of microbial genomes shed light on interconnected biogeochemical processes in an aquifer system.</title>
        <authorList>
            <person name="Anantharaman K."/>
            <person name="Brown C.T."/>
            <person name="Hug L.A."/>
            <person name="Sharon I."/>
            <person name="Castelle C.J."/>
            <person name="Probst A.J."/>
            <person name="Thomas B.C."/>
            <person name="Singh A."/>
            <person name="Wilkins M.J."/>
            <person name="Karaoz U."/>
            <person name="Brodie E.L."/>
            <person name="Williams K.H."/>
            <person name="Hubbard S.S."/>
            <person name="Banfield J.F."/>
        </authorList>
    </citation>
    <scope>NUCLEOTIDE SEQUENCE [LARGE SCALE GENOMIC DNA]</scope>
</reference>
<gene>
    <name evidence="2" type="ORF">A2856_01170</name>
</gene>
<accession>A0A1F7TP15</accession>
<dbReference type="Proteomes" id="UP000177885">
    <property type="component" value="Unassembled WGS sequence"/>
</dbReference>
<comment type="caution">
    <text evidence="2">The sequence shown here is derived from an EMBL/GenBank/DDBJ whole genome shotgun (WGS) entry which is preliminary data.</text>
</comment>
<evidence type="ECO:0000256" key="1">
    <source>
        <dbReference type="SAM" id="SignalP"/>
    </source>
</evidence>
<evidence type="ECO:0000313" key="2">
    <source>
        <dbReference type="EMBL" id="OGL67284.1"/>
    </source>
</evidence>
<keyword evidence="1" id="KW-0732">Signal</keyword>